<dbReference type="RefSeq" id="WP_006299817.1">
    <property type="nucleotide sequence ID" value="NZ_CM001022.1"/>
</dbReference>
<proteinExistence type="predicted"/>
<dbReference type="Pfam" id="PF08332">
    <property type="entry name" value="CaMKII_AD"/>
    <property type="match status" value="1"/>
</dbReference>
<dbReference type="Proteomes" id="UP000005096">
    <property type="component" value="Chromosome"/>
</dbReference>
<dbReference type="InterPro" id="IPR013543">
    <property type="entry name" value="Ca/CaM-dep_prot_kinase-assoc"/>
</dbReference>
<feature type="domain" description="Calcium/calmodulin-dependent protein kinase II association-domain" evidence="1">
    <location>
        <begin position="5"/>
        <end position="121"/>
    </location>
</feature>
<dbReference type="SUPFAM" id="SSF54427">
    <property type="entry name" value="NTF2-like"/>
    <property type="match status" value="1"/>
</dbReference>
<protein>
    <submittedName>
        <fullName evidence="2">Calcium/calmodulin dependent protein kinase II association-domain protein</fullName>
    </submittedName>
</protein>
<organism evidence="2 3">
    <name type="scientific">Aminomonas paucivorans DSM 12260</name>
    <dbReference type="NCBI Taxonomy" id="584708"/>
    <lineage>
        <taxon>Bacteria</taxon>
        <taxon>Thermotogati</taxon>
        <taxon>Synergistota</taxon>
        <taxon>Synergistia</taxon>
        <taxon>Synergistales</taxon>
        <taxon>Synergistaceae</taxon>
        <taxon>Aminomonas</taxon>
    </lineage>
</organism>
<dbReference type="GO" id="GO:0004683">
    <property type="term" value="F:calcium/calmodulin-dependent protein kinase activity"/>
    <property type="evidence" value="ECO:0007669"/>
    <property type="project" value="InterPro"/>
</dbReference>
<dbReference type="HOGENOM" id="CLU_123929_2_0_0"/>
<gene>
    <name evidence="2" type="ORF">Apau_0237</name>
</gene>
<keyword evidence="2" id="KW-0808">Transferase</keyword>
<dbReference type="InterPro" id="IPR011944">
    <property type="entry name" value="Steroid_delta5-4_isomerase"/>
</dbReference>
<evidence type="ECO:0000313" key="3">
    <source>
        <dbReference type="Proteomes" id="UP000005096"/>
    </source>
</evidence>
<dbReference type="STRING" id="584708.Apau_0237"/>
<evidence type="ECO:0000259" key="1">
    <source>
        <dbReference type="Pfam" id="PF08332"/>
    </source>
</evidence>
<keyword evidence="2" id="KW-0418">Kinase</keyword>
<dbReference type="OrthoDB" id="953853at2"/>
<accession>E3CXT0</accession>
<reference evidence="2 3" key="1">
    <citation type="journal article" date="2010" name="Stand. Genomic Sci.">
        <title>Non-contiguous finished genome sequence of Aminomonas paucivorans type strain (GLU-3).</title>
        <authorList>
            <person name="Pitluck S."/>
            <person name="Yasawong M."/>
            <person name="Held B."/>
            <person name="Lapidus A."/>
            <person name="Nolan M."/>
            <person name="Copeland A."/>
            <person name="Lucas S."/>
            <person name="Del Rio T.G."/>
            <person name="Tice H."/>
            <person name="Cheng J.F."/>
            <person name="Chertkov O."/>
            <person name="Goodwin L."/>
            <person name="Tapia R."/>
            <person name="Han C."/>
            <person name="Liolios K."/>
            <person name="Ivanova N."/>
            <person name="Mavromatis K."/>
            <person name="Ovchinnikova G."/>
            <person name="Pati A."/>
            <person name="Chen A."/>
            <person name="Palaniappan K."/>
            <person name="Land M."/>
            <person name="Hauser L."/>
            <person name="Chang Y.J."/>
            <person name="Jeffries C.D."/>
            <person name="Pukall R."/>
            <person name="Spring S."/>
            <person name="Rohde M."/>
            <person name="Sikorski J."/>
            <person name="Goker M."/>
            <person name="Woyke T."/>
            <person name="Bristow J."/>
            <person name="Eisen J.A."/>
            <person name="Markowitz V."/>
            <person name="Hugenholtz P."/>
            <person name="Kyrpides N.C."/>
            <person name="Klenk H.P."/>
        </authorList>
    </citation>
    <scope>NUCLEOTIDE SEQUENCE [LARGE SCALE GENOMIC DNA]</scope>
    <source>
        <strain evidence="2 3">DSM 12260</strain>
    </source>
</reference>
<dbReference type="eggNOG" id="COG4875">
    <property type="taxonomic scope" value="Bacteria"/>
</dbReference>
<dbReference type="EMBL" id="CM001022">
    <property type="protein sequence ID" value="EFQ22673.1"/>
    <property type="molecule type" value="Genomic_DNA"/>
</dbReference>
<name>E3CXT0_9BACT</name>
<dbReference type="PaxDb" id="584708-Apau_0237"/>
<dbReference type="NCBIfam" id="TIGR02246">
    <property type="entry name" value="SgcJ/EcaC family oxidoreductase"/>
    <property type="match status" value="1"/>
</dbReference>
<sequence length="122" mass="13957">MKVQEEILGCFDAWNRALQSGDPGEVAKLYAADAILLPTVSNAVRHNFAEIRDYFAHFMESHPSGRIDEPNVRVYGDLAINSGVYTFSFPDKPPIQGRFTFVYRKNGQRWEIVEHHSSRMPE</sequence>
<dbReference type="InterPro" id="IPR032710">
    <property type="entry name" value="NTF2-like_dom_sf"/>
</dbReference>
<evidence type="ECO:0000313" key="2">
    <source>
        <dbReference type="EMBL" id="EFQ22673.1"/>
    </source>
</evidence>
<dbReference type="GO" id="GO:0005516">
    <property type="term" value="F:calmodulin binding"/>
    <property type="evidence" value="ECO:0007669"/>
    <property type="project" value="InterPro"/>
</dbReference>
<dbReference type="Gene3D" id="3.10.450.50">
    <property type="match status" value="1"/>
</dbReference>
<dbReference type="AlphaFoldDB" id="E3CXT0"/>
<keyword evidence="3" id="KW-1185">Reference proteome</keyword>